<dbReference type="OrthoDB" id="5614121at2"/>
<dbReference type="Pfam" id="PF14559">
    <property type="entry name" value="TPR_19"/>
    <property type="match status" value="1"/>
</dbReference>
<sequence>MERQPSSHHYRLCLTSCCLFAVGLLLTAKSFASSDIPQQIIELLNKQQISEAYVLAEAKQNELEGEADFDLAFGLAAKATDNCNLAVYALERVVQVQPQTVSARFALATCYYELGNLAAAEVEFNHLALQKMSPEMQNVVEQNIRAIERRQSNDNSGWHNTLQLGLGQDSNPNNGIENEFITVPLLGQVKLFEQSQAISSSFYDLNAQFSYVAPLTQTSRWYTSLGASYTGYSEELAQSKSNFNAIVGYTGKLAGKDVGTRVFYRPLWLDGESFLDYYGLIIEAGQAVFSQSSIGGELTLGRLDYADFTELSRDQLWFNLWFETPTFAGLSRFSLKLGDEQSQESQMDFNSRQLLGAGYSFTQQLSSRWYYKLSADYLKAEYAEDHPLFAQTREDKFMQLVVDLHYQWRADWLLTAQMSVVDNRSNLALYDYNRSNLWIGARYQF</sequence>
<dbReference type="AlphaFoldDB" id="A0A136A5C0"/>
<accession>A0A136A5C0</accession>
<organism evidence="2 3">
    <name type="scientific">Paraglaciecola hydrolytica</name>
    <dbReference type="NCBI Taxonomy" id="1799789"/>
    <lineage>
        <taxon>Bacteria</taxon>
        <taxon>Pseudomonadati</taxon>
        <taxon>Pseudomonadota</taxon>
        <taxon>Gammaproteobacteria</taxon>
        <taxon>Alteromonadales</taxon>
        <taxon>Alteromonadaceae</taxon>
        <taxon>Paraglaciecola</taxon>
    </lineage>
</organism>
<dbReference type="SUPFAM" id="SSF48452">
    <property type="entry name" value="TPR-like"/>
    <property type="match status" value="1"/>
</dbReference>
<evidence type="ECO:0000256" key="1">
    <source>
        <dbReference type="SAM" id="SignalP"/>
    </source>
</evidence>
<dbReference type="EMBL" id="LSNE01000003">
    <property type="protein sequence ID" value="KXI30404.1"/>
    <property type="molecule type" value="Genomic_DNA"/>
</dbReference>
<reference evidence="3" key="1">
    <citation type="submission" date="2016-02" db="EMBL/GenBank/DDBJ databases">
        <authorList>
            <person name="Schultz-Johansen M."/>
            <person name="Glaring M.A."/>
            <person name="Bech P.K."/>
            <person name="Stougaard P."/>
        </authorList>
    </citation>
    <scope>NUCLEOTIDE SEQUENCE [LARGE SCALE GENOMIC DNA]</scope>
    <source>
        <strain evidence="3">S66</strain>
    </source>
</reference>
<gene>
    <name evidence="2" type="ORF">AX660_10575</name>
</gene>
<keyword evidence="3" id="KW-1185">Reference proteome</keyword>
<feature type="signal peptide" evidence="1">
    <location>
        <begin position="1"/>
        <end position="32"/>
    </location>
</feature>
<dbReference type="Proteomes" id="UP000070299">
    <property type="component" value="Unassembled WGS sequence"/>
</dbReference>
<dbReference type="RefSeq" id="WP_068374788.1">
    <property type="nucleotide sequence ID" value="NZ_LSNE01000003.1"/>
</dbReference>
<keyword evidence="1" id="KW-0732">Signal</keyword>
<name>A0A136A5C0_9ALTE</name>
<feature type="chain" id="PRO_5007469451" evidence="1">
    <location>
        <begin position="33"/>
        <end position="445"/>
    </location>
</feature>
<proteinExistence type="predicted"/>
<dbReference type="Gene3D" id="1.25.40.10">
    <property type="entry name" value="Tetratricopeptide repeat domain"/>
    <property type="match status" value="1"/>
</dbReference>
<evidence type="ECO:0000313" key="3">
    <source>
        <dbReference type="Proteomes" id="UP000070299"/>
    </source>
</evidence>
<protein>
    <submittedName>
        <fullName evidence="2">Uncharacterized protein</fullName>
    </submittedName>
</protein>
<dbReference type="InterPro" id="IPR011990">
    <property type="entry name" value="TPR-like_helical_dom_sf"/>
</dbReference>
<dbReference type="STRING" id="1799789.AX660_10575"/>
<evidence type="ECO:0000313" key="2">
    <source>
        <dbReference type="EMBL" id="KXI30404.1"/>
    </source>
</evidence>
<comment type="caution">
    <text evidence="2">The sequence shown here is derived from an EMBL/GenBank/DDBJ whole genome shotgun (WGS) entry which is preliminary data.</text>
</comment>